<evidence type="ECO:0000256" key="2">
    <source>
        <dbReference type="SAM" id="SignalP"/>
    </source>
</evidence>
<feature type="signal peptide" evidence="2">
    <location>
        <begin position="1"/>
        <end position="23"/>
    </location>
</feature>
<dbReference type="OrthoDB" id="4466995at2"/>
<name>A0A1H7FGF3_9NOCA</name>
<feature type="chain" id="PRO_5011491295" description="Lipoprotein LpqS" evidence="2">
    <location>
        <begin position="24"/>
        <end position="125"/>
    </location>
</feature>
<keyword evidence="4" id="KW-1185">Reference proteome</keyword>
<keyword evidence="1" id="KW-1133">Transmembrane helix</keyword>
<proteinExistence type="predicted"/>
<dbReference type="InterPro" id="IPR058714">
    <property type="entry name" value="LpqS"/>
</dbReference>
<evidence type="ECO:0000313" key="3">
    <source>
        <dbReference type="EMBL" id="SEK25213.1"/>
    </source>
</evidence>
<reference evidence="4" key="1">
    <citation type="submission" date="2016-10" db="EMBL/GenBank/DDBJ databases">
        <authorList>
            <person name="Varghese N."/>
            <person name="Submissions S."/>
        </authorList>
    </citation>
    <scope>NUCLEOTIDE SEQUENCE [LARGE SCALE GENOMIC DNA]</scope>
    <source>
        <strain evidence="4">DSM 44675</strain>
    </source>
</reference>
<evidence type="ECO:0000313" key="4">
    <source>
        <dbReference type="Proteomes" id="UP000198677"/>
    </source>
</evidence>
<gene>
    <name evidence="3" type="ORF">SAMN05444583_101176</name>
</gene>
<evidence type="ECO:0000256" key="1">
    <source>
        <dbReference type="SAM" id="Phobius"/>
    </source>
</evidence>
<keyword evidence="2" id="KW-0732">Signal</keyword>
<dbReference type="Pfam" id="PF26327">
    <property type="entry name" value="LpqS"/>
    <property type="match status" value="1"/>
</dbReference>
<evidence type="ECO:0008006" key="5">
    <source>
        <dbReference type="Google" id="ProtNLM"/>
    </source>
</evidence>
<dbReference type="Proteomes" id="UP000198677">
    <property type="component" value="Unassembled WGS sequence"/>
</dbReference>
<dbReference type="EMBL" id="FOAW01000001">
    <property type="protein sequence ID" value="SEK25213.1"/>
    <property type="molecule type" value="Genomic_DNA"/>
</dbReference>
<keyword evidence="1" id="KW-0472">Membrane</keyword>
<organism evidence="3 4">
    <name type="scientific">Rhodococcus maanshanensis</name>
    <dbReference type="NCBI Taxonomy" id="183556"/>
    <lineage>
        <taxon>Bacteria</taxon>
        <taxon>Bacillati</taxon>
        <taxon>Actinomycetota</taxon>
        <taxon>Actinomycetes</taxon>
        <taxon>Mycobacteriales</taxon>
        <taxon>Nocardiaceae</taxon>
        <taxon>Rhodococcus</taxon>
    </lineage>
</organism>
<sequence length="125" mass="12988">MRAAILVGVAYLLAHTIAQCVFAVEHGRESGSTHVLSASTIETELSPAHAHIGDVLGHAAHAEHAIASLPRVDNPLRLLAVVVAIVAVAVATVLWSAPSSRAPPAVSEPARQGRAVLIELCIDRC</sequence>
<protein>
    <recommendedName>
        <fullName evidence="5">Lipoprotein LpqS</fullName>
    </recommendedName>
</protein>
<accession>A0A1H7FGF3</accession>
<dbReference type="RefSeq" id="WP_072750188.1">
    <property type="nucleotide sequence ID" value="NZ_FOAW01000001.1"/>
</dbReference>
<feature type="transmembrane region" description="Helical" evidence="1">
    <location>
        <begin position="78"/>
        <end position="97"/>
    </location>
</feature>
<keyword evidence="1" id="KW-0812">Transmembrane</keyword>
<dbReference type="AlphaFoldDB" id="A0A1H7FGF3"/>